<dbReference type="UniPathway" id="UPA00344"/>
<accession>A0A833H329</accession>
<reference evidence="5 6" key="1">
    <citation type="submission" date="2019-10" db="EMBL/GenBank/DDBJ databases">
        <title>Extracellular Electron Transfer in a Candidatus Methanoperedens spp. Enrichment Culture.</title>
        <authorList>
            <person name="Berger S."/>
            <person name="Rangel Shaw D."/>
            <person name="Berben T."/>
            <person name="In 'T Zandt M."/>
            <person name="Frank J."/>
            <person name="Reimann J."/>
            <person name="Jetten M.S.M."/>
            <person name="Welte C.U."/>
        </authorList>
    </citation>
    <scope>NUCLEOTIDE SEQUENCE [LARGE SCALE GENOMIC DNA]</scope>
    <source>
        <strain evidence="5">SB12</strain>
    </source>
</reference>
<dbReference type="InterPro" id="IPR051920">
    <property type="entry name" value="MPT_Adenylyltrnsfr/MoaC-Rel"/>
</dbReference>
<feature type="domain" description="MoaB/Mog" evidence="4">
    <location>
        <begin position="159"/>
        <end position="302"/>
    </location>
</feature>
<dbReference type="InterPro" id="IPR036425">
    <property type="entry name" value="MoaB/Mog-like_dom_sf"/>
</dbReference>
<proteinExistence type="predicted"/>
<dbReference type="SMART" id="SM00852">
    <property type="entry name" value="MoCF_biosynth"/>
    <property type="match status" value="1"/>
</dbReference>
<dbReference type="InterPro" id="IPR036522">
    <property type="entry name" value="MoaC_sf"/>
</dbReference>
<comment type="caution">
    <text evidence="5">The sequence shown here is derived from an EMBL/GenBank/DDBJ whole genome shotgun (WGS) entry which is preliminary data.</text>
</comment>
<dbReference type="InterPro" id="IPR012247">
    <property type="entry name" value="MoaC_MogA"/>
</dbReference>
<evidence type="ECO:0000256" key="3">
    <source>
        <dbReference type="ARBA" id="ARBA00055087"/>
    </source>
</evidence>
<keyword evidence="2" id="KW-0501">Molybdenum cofactor biosynthesis</keyword>
<dbReference type="PANTHER" id="PTHR43764:SF1">
    <property type="entry name" value="MOLYBDOPTERIN MOLYBDOTRANSFERASE"/>
    <property type="match status" value="1"/>
</dbReference>
<dbReference type="NCBIfam" id="NF002947">
    <property type="entry name" value="PRK03604.1"/>
    <property type="match status" value="1"/>
</dbReference>
<evidence type="ECO:0000259" key="4">
    <source>
        <dbReference type="SMART" id="SM00852"/>
    </source>
</evidence>
<dbReference type="GO" id="GO:0006777">
    <property type="term" value="P:Mo-molybdopterin cofactor biosynthetic process"/>
    <property type="evidence" value="ECO:0007669"/>
    <property type="project" value="UniProtKB-KW"/>
</dbReference>
<dbReference type="EMBL" id="WBUI01000004">
    <property type="protein sequence ID" value="KAB2933879.1"/>
    <property type="molecule type" value="Genomic_DNA"/>
</dbReference>
<organism evidence="5 6">
    <name type="scientific">Leptonema illini</name>
    <dbReference type="NCBI Taxonomy" id="183"/>
    <lineage>
        <taxon>Bacteria</taxon>
        <taxon>Pseudomonadati</taxon>
        <taxon>Spirochaetota</taxon>
        <taxon>Spirochaetia</taxon>
        <taxon>Leptospirales</taxon>
        <taxon>Leptospiraceae</taxon>
        <taxon>Leptonema</taxon>
    </lineage>
</organism>
<dbReference type="PANTHER" id="PTHR43764">
    <property type="entry name" value="MOLYBDENUM COFACTOR BIOSYNTHESIS"/>
    <property type="match status" value="1"/>
</dbReference>
<dbReference type="SUPFAM" id="SSF55040">
    <property type="entry name" value="Molybdenum cofactor biosynthesis protein C, MoaC"/>
    <property type="match status" value="1"/>
</dbReference>
<gene>
    <name evidence="5" type="ORF">F9K24_05265</name>
</gene>
<evidence type="ECO:0000313" key="6">
    <source>
        <dbReference type="Proteomes" id="UP000460298"/>
    </source>
</evidence>
<dbReference type="SUPFAM" id="SSF53218">
    <property type="entry name" value="Molybdenum cofactor biosynthesis proteins"/>
    <property type="match status" value="1"/>
</dbReference>
<dbReference type="Gene3D" id="3.40.980.10">
    <property type="entry name" value="MoaB/Mog-like domain"/>
    <property type="match status" value="1"/>
</dbReference>
<dbReference type="AlphaFoldDB" id="A0A833H329"/>
<dbReference type="NCBIfam" id="TIGR00177">
    <property type="entry name" value="molyb_syn"/>
    <property type="match status" value="1"/>
</dbReference>
<protein>
    <submittedName>
        <fullName evidence="5">Bifunctional molybdenum cofactor biosynthesis protein MoaC/MoaB</fullName>
    </submittedName>
</protein>
<dbReference type="InterPro" id="IPR023045">
    <property type="entry name" value="MoaC"/>
</dbReference>
<dbReference type="InterPro" id="IPR002820">
    <property type="entry name" value="Mopterin_CF_biosynth-C_dom"/>
</dbReference>
<dbReference type="Gene3D" id="3.30.70.640">
    <property type="entry name" value="Molybdopterin cofactor biosynthesis C (MoaC) domain"/>
    <property type="match status" value="1"/>
</dbReference>
<dbReference type="Pfam" id="PF00994">
    <property type="entry name" value="MoCF_biosynth"/>
    <property type="match status" value="1"/>
</dbReference>
<evidence type="ECO:0000256" key="2">
    <source>
        <dbReference type="ARBA" id="ARBA00023150"/>
    </source>
</evidence>
<dbReference type="PIRSF" id="PIRSF036594">
    <property type="entry name" value="MoaC_MogA"/>
    <property type="match status" value="1"/>
</dbReference>
<sequence length="312" mass="33483">MRDITEKNVTLRTATAEASVFFSDATLQLIRRGELPKGDPFGFAKAAAFLGAKQTAYLIPHCHPIPLESLDVQFELFDAGADPARNGQAGMRIIVTGKTIARTGLEMEVLTAVSVAALTIYDLLKPVDADLRIGDMRLTEKTGGKSDRRLRVDAGTTAAVLVISDSTAAGRREDRAGRSVRDLLEKLGVQVVHYSIVPDDEQAIRTAVKRWVDEDIHFIFCAGGTGFGPQDVTVEALRPILDKEGPGIAETMRRYGMDRTPVAMLSRSLAGSIGHSAVLALPGSTAGATESVHAVLPALFHMRRMLVGGGHE</sequence>
<dbReference type="Pfam" id="PF01967">
    <property type="entry name" value="MoaC"/>
    <property type="match status" value="1"/>
</dbReference>
<dbReference type="InterPro" id="IPR001453">
    <property type="entry name" value="MoaB/Mog_dom"/>
</dbReference>
<name>A0A833H329_9LEPT</name>
<dbReference type="Proteomes" id="UP000460298">
    <property type="component" value="Unassembled WGS sequence"/>
</dbReference>
<dbReference type="NCBIfam" id="TIGR00581">
    <property type="entry name" value="moaC"/>
    <property type="match status" value="1"/>
</dbReference>
<evidence type="ECO:0000256" key="1">
    <source>
        <dbReference type="ARBA" id="ARBA00005046"/>
    </source>
</evidence>
<comment type="pathway">
    <text evidence="1">Cofactor biosynthesis; molybdopterin biosynthesis.</text>
</comment>
<evidence type="ECO:0000313" key="5">
    <source>
        <dbReference type="EMBL" id="KAB2933879.1"/>
    </source>
</evidence>
<comment type="function">
    <text evidence="3">Catalyzes the conversion of (8S)-3',8-cyclo-7,8-dihydroguanosine 5'-triphosphate to cyclic pyranopterin monophosphate (cPMP).</text>
</comment>
<dbReference type="CDD" id="cd00886">
    <property type="entry name" value="MogA_MoaB"/>
    <property type="match status" value="1"/>
</dbReference>